<name>A0A6G0YAJ1_APHCR</name>
<dbReference type="GO" id="GO:0004527">
    <property type="term" value="F:exonuclease activity"/>
    <property type="evidence" value="ECO:0007669"/>
    <property type="project" value="UniProtKB-KW"/>
</dbReference>
<keyword evidence="2" id="KW-1185">Reference proteome</keyword>
<evidence type="ECO:0000313" key="1">
    <source>
        <dbReference type="EMBL" id="KAF0752132.1"/>
    </source>
</evidence>
<reference evidence="1 2" key="1">
    <citation type="submission" date="2019-08" db="EMBL/GenBank/DDBJ databases">
        <title>Whole genome of Aphis craccivora.</title>
        <authorList>
            <person name="Voronova N.V."/>
            <person name="Shulinski R.S."/>
            <person name="Bandarenka Y.V."/>
            <person name="Zhorov D.G."/>
            <person name="Warner D."/>
        </authorList>
    </citation>
    <scope>NUCLEOTIDE SEQUENCE [LARGE SCALE GENOMIC DNA]</scope>
    <source>
        <strain evidence="1">180601</strain>
        <tissue evidence="1">Whole Body</tissue>
    </source>
</reference>
<accession>A0A6G0YAJ1</accession>
<sequence length="115" mass="13003">RRTRVKLALIPKISGMNLVIELSHPKYKSAIYSKLGLVDKSAATSNSKQIEILIIDGRKLYIVQLPHHSTILRYLENDQNRKNMENRAKAKGLFLIYDPNFRGLSIAADGKKAIT</sequence>
<protein>
    <submittedName>
        <fullName evidence="1">Endo/exonuclease/phosphatase domain-containing protein</fullName>
    </submittedName>
</protein>
<comment type="caution">
    <text evidence="1">The sequence shown here is derived from an EMBL/GenBank/DDBJ whole genome shotgun (WGS) entry which is preliminary data.</text>
</comment>
<gene>
    <name evidence="1" type="ORF">FWK35_00016110</name>
</gene>
<keyword evidence="1" id="KW-0378">Hydrolase</keyword>
<evidence type="ECO:0000313" key="2">
    <source>
        <dbReference type="Proteomes" id="UP000478052"/>
    </source>
</evidence>
<dbReference type="EMBL" id="VUJU01005152">
    <property type="protein sequence ID" value="KAF0752132.1"/>
    <property type="molecule type" value="Genomic_DNA"/>
</dbReference>
<organism evidence="1 2">
    <name type="scientific">Aphis craccivora</name>
    <name type="common">Cowpea aphid</name>
    <dbReference type="NCBI Taxonomy" id="307492"/>
    <lineage>
        <taxon>Eukaryota</taxon>
        <taxon>Metazoa</taxon>
        <taxon>Ecdysozoa</taxon>
        <taxon>Arthropoda</taxon>
        <taxon>Hexapoda</taxon>
        <taxon>Insecta</taxon>
        <taxon>Pterygota</taxon>
        <taxon>Neoptera</taxon>
        <taxon>Paraneoptera</taxon>
        <taxon>Hemiptera</taxon>
        <taxon>Sternorrhyncha</taxon>
        <taxon>Aphidomorpha</taxon>
        <taxon>Aphidoidea</taxon>
        <taxon>Aphididae</taxon>
        <taxon>Aphidini</taxon>
        <taxon>Aphis</taxon>
        <taxon>Aphis</taxon>
    </lineage>
</organism>
<feature type="non-terminal residue" evidence="1">
    <location>
        <position position="1"/>
    </location>
</feature>
<dbReference type="AlphaFoldDB" id="A0A6G0YAJ1"/>
<proteinExistence type="predicted"/>
<keyword evidence="1" id="KW-0540">Nuclease</keyword>
<keyword evidence="1" id="KW-0269">Exonuclease</keyword>
<dbReference type="Proteomes" id="UP000478052">
    <property type="component" value="Unassembled WGS sequence"/>
</dbReference>